<keyword evidence="3" id="KW-0546">Nucleotide metabolism</keyword>
<dbReference type="EC" id="3.6.1.9" evidence="3"/>
<feature type="site" description="Important for substrate specificity" evidence="3">
    <location>
        <position position="10"/>
    </location>
</feature>
<comment type="caution">
    <text evidence="3">Lacks conserved residue(s) required for the propagation of feature annotation.</text>
</comment>
<organism evidence="5 6">
    <name type="scientific">Schwartzia succinivorans DSM 10502</name>
    <dbReference type="NCBI Taxonomy" id="1123243"/>
    <lineage>
        <taxon>Bacteria</taxon>
        <taxon>Bacillati</taxon>
        <taxon>Bacillota</taxon>
        <taxon>Negativicutes</taxon>
        <taxon>Selenomonadales</taxon>
        <taxon>Selenomonadaceae</taxon>
        <taxon>Schwartzia</taxon>
    </lineage>
</organism>
<dbReference type="GO" id="GO:0005737">
    <property type="term" value="C:cytoplasm"/>
    <property type="evidence" value="ECO:0007669"/>
    <property type="project" value="UniProtKB-SubCell"/>
</dbReference>
<keyword evidence="2 3" id="KW-0378">Hydrolase</keyword>
<name>A0A1M4UMV5_9FIRM</name>
<proteinExistence type="inferred from homology"/>
<dbReference type="Pfam" id="PF02545">
    <property type="entry name" value="Maf"/>
    <property type="match status" value="1"/>
</dbReference>
<evidence type="ECO:0000256" key="1">
    <source>
        <dbReference type="ARBA" id="ARBA00001968"/>
    </source>
</evidence>
<dbReference type="Proteomes" id="UP000184404">
    <property type="component" value="Unassembled WGS sequence"/>
</dbReference>
<evidence type="ECO:0000256" key="3">
    <source>
        <dbReference type="HAMAP-Rule" id="MF_00528"/>
    </source>
</evidence>
<protein>
    <recommendedName>
        <fullName evidence="3">dTTP/UTP pyrophosphatase</fullName>
        <shortName evidence="3">dTTPase/UTPase</shortName>
        <ecNumber evidence="3">3.6.1.9</ecNumber>
    </recommendedName>
    <alternativeName>
        <fullName evidence="3">Nucleoside triphosphate pyrophosphatase</fullName>
    </alternativeName>
    <alternativeName>
        <fullName evidence="3">Nucleotide pyrophosphatase</fullName>
        <shortName evidence="3">Nucleotide PPase</shortName>
    </alternativeName>
</protein>
<evidence type="ECO:0000313" key="5">
    <source>
        <dbReference type="EMBL" id="SHE58122.1"/>
    </source>
</evidence>
<dbReference type="NCBIfam" id="TIGR00172">
    <property type="entry name" value="maf"/>
    <property type="match status" value="1"/>
</dbReference>
<dbReference type="InterPro" id="IPR029001">
    <property type="entry name" value="ITPase-like_fam"/>
</dbReference>
<dbReference type="GO" id="GO:0036221">
    <property type="term" value="F:UTP diphosphatase activity"/>
    <property type="evidence" value="ECO:0007669"/>
    <property type="project" value="RHEA"/>
</dbReference>
<reference evidence="5 6" key="1">
    <citation type="submission" date="2016-11" db="EMBL/GenBank/DDBJ databases">
        <authorList>
            <person name="Jaros S."/>
            <person name="Januszkiewicz K."/>
            <person name="Wedrychowicz H."/>
        </authorList>
    </citation>
    <scope>NUCLEOTIDE SEQUENCE [LARGE SCALE GENOMIC DNA]</scope>
    <source>
        <strain evidence="5 6">DSM 10502</strain>
    </source>
</reference>
<comment type="catalytic activity">
    <reaction evidence="3">
        <text>UTP + H2O = UMP + diphosphate + H(+)</text>
        <dbReference type="Rhea" id="RHEA:29395"/>
        <dbReference type="ChEBI" id="CHEBI:15377"/>
        <dbReference type="ChEBI" id="CHEBI:15378"/>
        <dbReference type="ChEBI" id="CHEBI:33019"/>
        <dbReference type="ChEBI" id="CHEBI:46398"/>
        <dbReference type="ChEBI" id="CHEBI:57865"/>
        <dbReference type="EC" id="3.6.1.9"/>
    </reaction>
</comment>
<dbReference type="InterPro" id="IPR003697">
    <property type="entry name" value="Maf-like"/>
</dbReference>
<dbReference type="PANTHER" id="PTHR43213:SF5">
    <property type="entry name" value="BIFUNCTIONAL DTTP_UTP PYROPHOSPHATASE_METHYLTRANSFERASE PROTEIN-RELATED"/>
    <property type="match status" value="1"/>
</dbReference>
<comment type="cofactor">
    <cofactor evidence="1 3">
        <name>a divalent metal cation</name>
        <dbReference type="ChEBI" id="CHEBI:60240"/>
    </cofactor>
</comment>
<dbReference type="PANTHER" id="PTHR43213">
    <property type="entry name" value="BIFUNCTIONAL DTTP/UTP PYROPHOSPHATASE/METHYLTRANSFERASE PROTEIN-RELATED"/>
    <property type="match status" value="1"/>
</dbReference>
<keyword evidence="3" id="KW-0963">Cytoplasm</keyword>
<evidence type="ECO:0000256" key="2">
    <source>
        <dbReference type="ARBA" id="ARBA00022801"/>
    </source>
</evidence>
<keyword evidence="6" id="KW-1185">Reference proteome</keyword>
<keyword evidence="4" id="KW-0175">Coiled coil</keyword>
<evidence type="ECO:0000256" key="4">
    <source>
        <dbReference type="SAM" id="Coils"/>
    </source>
</evidence>
<dbReference type="AlphaFoldDB" id="A0A1M4UMV5"/>
<dbReference type="OrthoDB" id="9807767at2"/>
<gene>
    <name evidence="5" type="ORF">SAMN02745190_00723</name>
</gene>
<sequence>MIYLASGSPRRKELLTQIGCRFEIVKSNAEELKDSILSPDVLVMENACRKAEEAASRLEKDAAVLGADTVVALDGKIFGKPKDEKDAARMLSELSGRSHEVYTGIAIVANGKTFRAVEKTLVEFRTISDEEIKKYIKTGEPMDKAGAYAVQGIAAKFIPRIEGSFSNVVGLPIAAVDSLARKAGVELYGNIDA</sequence>
<dbReference type="EMBL" id="FQUG01000003">
    <property type="protein sequence ID" value="SHE58122.1"/>
    <property type="molecule type" value="Genomic_DNA"/>
</dbReference>
<feature type="coiled-coil region" evidence="4">
    <location>
        <begin position="41"/>
        <end position="68"/>
    </location>
</feature>
<comment type="subcellular location">
    <subcellularLocation>
        <location evidence="3">Cytoplasm</location>
    </subcellularLocation>
</comment>
<accession>A0A1M4UMV5</accession>
<comment type="similarity">
    <text evidence="3">Belongs to the Maf family. YhdE subfamily.</text>
</comment>
<dbReference type="STRING" id="1123243.SAMN02745190_00723"/>
<feature type="site" description="Important for substrate specificity" evidence="3">
    <location>
        <position position="151"/>
    </location>
</feature>
<feature type="site" description="Important for substrate specificity" evidence="3">
    <location>
        <position position="69"/>
    </location>
</feature>
<dbReference type="HAMAP" id="MF_00528">
    <property type="entry name" value="Maf"/>
    <property type="match status" value="1"/>
</dbReference>
<dbReference type="SUPFAM" id="SSF52972">
    <property type="entry name" value="ITPase-like"/>
    <property type="match status" value="1"/>
</dbReference>
<dbReference type="GO" id="GO:0009117">
    <property type="term" value="P:nucleotide metabolic process"/>
    <property type="evidence" value="ECO:0007669"/>
    <property type="project" value="UniProtKB-KW"/>
</dbReference>
<feature type="active site" description="Proton acceptor" evidence="3">
    <location>
        <position position="68"/>
    </location>
</feature>
<dbReference type="PIRSF" id="PIRSF006305">
    <property type="entry name" value="Maf"/>
    <property type="match status" value="1"/>
</dbReference>
<dbReference type="GO" id="GO:0036218">
    <property type="term" value="F:dTTP diphosphatase activity"/>
    <property type="evidence" value="ECO:0007669"/>
    <property type="project" value="RHEA"/>
</dbReference>
<dbReference type="CDD" id="cd00555">
    <property type="entry name" value="Maf"/>
    <property type="match status" value="1"/>
</dbReference>
<evidence type="ECO:0000313" key="6">
    <source>
        <dbReference type="Proteomes" id="UP000184404"/>
    </source>
</evidence>
<comment type="function">
    <text evidence="3">Nucleoside triphosphate pyrophosphatase that hydrolyzes dTTP and UTP. May have a dual role in cell division arrest and in preventing the incorporation of modified nucleotides into cellular nucleic acids.</text>
</comment>
<comment type="catalytic activity">
    <reaction evidence="3">
        <text>dTTP + H2O = dTMP + diphosphate + H(+)</text>
        <dbReference type="Rhea" id="RHEA:28534"/>
        <dbReference type="ChEBI" id="CHEBI:15377"/>
        <dbReference type="ChEBI" id="CHEBI:15378"/>
        <dbReference type="ChEBI" id="CHEBI:33019"/>
        <dbReference type="ChEBI" id="CHEBI:37568"/>
        <dbReference type="ChEBI" id="CHEBI:63528"/>
        <dbReference type="EC" id="3.6.1.9"/>
    </reaction>
</comment>
<dbReference type="RefSeq" id="WP_072934828.1">
    <property type="nucleotide sequence ID" value="NZ_FQUG01000003.1"/>
</dbReference>
<dbReference type="Gene3D" id="3.90.950.10">
    <property type="match status" value="1"/>
</dbReference>